<dbReference type="Proteomes" id="UP000076738">
    <property type="component" value="Unassembled WGS sequence"/>
</dbReference>
<keyword evidence="1" id="KW-1133">Transmembrane helix</keyword>
<evidence type="ECO:0000313" key="2">
    <source>
        <dbReference type="EMBL" id="KZO95930.1"/>
    </source>
</evidence>
<dbReference type="AlphaFoldDB" id="A0A167LQN7"/>
<proteinExistence type="predicted"/>
<keyword evidence="1" id="KW-0812">Transmembrane</keyword>
<sequence>MWCCDRKDFRLTPLFARSPHRHTLPLTYHTLPLLLILVSLILKPVCACFKGIVKASRWVLHILVLSVACLAGAGDKAAACVKRCTGASTPYFAATGAPHWALSVCAARRSGASEGRSTWGVVRPVRTRRGRVRRRAYLQRGSKTFVCWPRG</sequence>
<feature type="transmembrane region" description="Helical" evidence="1">
    <location>
        <begin position="26"/>
        <end position="46"/>
    </location>
</feature>
<keyword evidence="3" id="KW-1185">Reference proteome</keyword>
<protein>
    <submittedName>
        <fullName evidence="2">Uncharacterized protein</fullName>
    </submittedName>
</protein>
<name>A0A167LQN7_CALVF</name>
<feature type="transmembrane region" description="Helical" evidence="1">
    <location>
        <begin position="58"/>
        <end position="74"/>
    </location>
</feature>
<evidence type="ECO:0000256" key="1">
    <source>
        <dbReference type="SAM" id="Phobius"/>
    </source>
</evidence>
<dbReference type="EMBL" id="KV417286">
    <property type="protein sequence ID" value="KZO95930.1"/>
    <property type="molecule type" value="Genomic_DNA"/>
</dbReference>
<gene>
    <name evidence="2" type="ORF">CALVIDRAFT_142547</name>
</gene>
<organism evidence="2 3">
    <name type="scientific">Calocera viscosa (strain TUFC12733)</name>
    <dbReference type="NCBI Taxonomy" id="1330018"/>
    <lineage>
        <taxon>Eukaryota</taxon>
        <taxon>Fungi</taxon>
        <taxon>Dikarya</taxon>
        <taxon>Basidiomycota</taxon>
        <taxon>Agaricomycotina</taxon>
        <taxon>Dacrymycetes</taxon>
        <taxon>Dacrymycetales</taxon>
        <taxon>Dacrymycetaceae</taxon>
        <taxon>Calocera</taxon>
    </lineage>
</organism>
<reference evidence="2 3" key="1">
    <citation type="journal article" date="2016" name="Mol. Biol. Evol.">
        <title>Comparative Genomics of Early-Diverging Mushroom-Forming Fungi Provides Insights into the Origins of Lignocellulose Decay Capabilities.</title>
        <authorList>
            <person name="Nagy L.G."/>
            <person name="Riley R."/>
            <person name="Tritt A."/>
            <person name="Adam C."/>
            <person name="Daum C."/>
            <person name="Floudas D."/>
            <person name="Sun H."/>
            <person name="Yadav J.S."/>
            <person name="Pangilinan J."/>
            <person name="Larsson K.H."/>
            <person name="Matsuura K."/>
            <person name="Barry K."/>
            <person name="Labutti K."/>
            <person name="Kuo R."/>
            <person name="Ohm R.A."/>
            <person name="Bhattacharya S.S."/>
            <person name="Shirouzu T."/>
            <person name="Yoshinaga Y."/>
            <person name="Martin F.M."/>
            <person name="Grigoriev I.V."/>
            <person name="Hibbett D.S."/>
        </authorList>
    </citation>
    <scope>NUCLEOTIDE SEQUENCE [LARGE SCALE GENOMIC DNA]</scope>
    <source>
        <strain evidence="2 3">TUFC12733</strain>
    </source>
</reference>
<accession>A0A167LQN7</accession>
<keyword evidence="1" id="KW-0472">Membrane</keyword>
<evidence type="ECO:0000313" key="3">
    <source>
        <dbReference type="Proteomes" id="UP000076738"/>
    </source>
</evidence>